<proteinExistence type="predicted"/>
<dbReference type="STRING" id="1108050.A0A0B7FRZ9"/>
<dbReference type="PANTHER" id="PTHR28058:SF1">
    <property type="entry name" value="SMALL RIBOSOMAL SUBUNIT PROTEIN BS1M"/>
    <property type="match status" value="1"/>
</dbReference>
<protein>
    <submittedName>
        <fullName evidence="2">Uncharacterized protein</fullName>
    </submittedName>
</protein>
<gene>
    <name evidence="2" type="ORF">RSOLAG1IB_03995</name>
</gene>
<name>A0A0B7FRZ9_THACB</name>
<dbReference type="OrthoDB" id="2735536at2759"/>
<feature type="region of interest" description="Disordered" evidence="1">
    <location>
        <begin position="174"/>
        <end position="194"/>
    </location>
</feature>
<organism evidence="2 3">
    <name type="scientific">Thanatephorus cucumeris (strain AG1-IB / isolate 7/3/14)</name>
    <name type="common">Lettuce bottom rot fungus</name>
    <name type="synonym">Rhizoctonia solani</name>
    <dbReference type="NCBI Taxonomy" id="1108050"/>
    <lineage>
        <taxon>Eukaryota</taxon>
        <taxon>Fungi</taxon>
        <taxon>Dikarya</taxon>
        <taxon>Basidiomycota</taxon>
        <taxon>Agaricomycotina</taxon>
        <taxon>Agaricomycetes</taxon>
        <taxon>Cantharellales</taxon>
        <taxon>Ceratobasidiaceae</taxon>
        <taxon>Rhizoctonia</taxon>
        <taxon>Rhizoctonia solani AG-1</taxon>
    </lineage>
</organism>
<dbReference type="Pfam" id="PF11709">
    <property type="entry name" value="Mit_ribos_Mrp51"/>
    <property type="match status" value="1"/>
</dbReference>
<dbReference type="AlphaFoldDB" id="A0A0B7FRZ9"/>
<dbReference type="PANTHER" id="PTHR28058">
    <property type="entry name" value="37S RIBOSOMAL PROTEIN MRP51, MITOCHONDRIAL"/>
    <property type="match status" value="1"/>
</dbReference>
<accession>A0A0B7FRZ9</accession>
<feature type="region of interest" description="Disordered" evidence="1">
    <location>
        <begin position="407"/>
        <end position="458"/>
    </location>
</feature>
<evidence type="ECO:0000313" key="2">
    <source>
        <dbReference type="EMBL" id="CEL60756.1"/>
    </source>
</evidence>
<reference evidence="2 3" key="1">
    <citation type="submission" date="2014-11" db="EMBL/GenBank/DDBJ databases">
        <authorList>
            <person name="Wibberg Daniel"/>
        </authorList>
    </citation>
    <scope>NUCLEOTIDE SEQUENCE [LARGE SCALE GENOMIC DNA]</scope>
    <source>
        <strain evidence="2">Rhizoctonia solani AG1-IB 7/3/14</strain>
    </source>
</reference>
<feature type="compositionally biased region" description="Low complexity" evidence="1">
    <location>
        <begin position="181"/>
        <end position="192"/>
    </location>
</feature>
<sequence>MTFCNRILDACWEADVTSGGSVSAAPGIGSSRFSLKPRHSAIMSGSVTPSTFSTLLRRSKFASYDPAINQAYTSYGGFAHRGHWGIKRDLTVKRKHKVQDPLVSSSGGRGSARRNPVAFISALDSSEGQTEWSSAEKDVRWLRRLQELGSGTRLNDGSAWIKRVGGSSGRAIGNVDSEFGSSESETSQQMSSALPNIQSMSERQFKTYITKLRGQREEFHKFLQDTGVKSEQGENRPLPMYAYAQVTSTHHTRFLAHMNHEAATQPTSNTLTPVPHPSGGLDYLNPTPLMSQLLFPNPVKGRYVQSSDRNPKLALFQKYDSTAVVSIAGYSAILQPDESSAATQAVNWNKLAERDFSQPPEQASSNYRVESLELNEVPGVVGKSRQGIQSADIKIRVRDYSKRHLERANPHRPGTFEYVSHNDTRTLNADPVSLKSTEKWSNQSKTPMRPYQEKSGDTHRPMMELLDQLLDTPHPGSGKF</sequence>
<keyword evidence="3" id="KW-1185">Reference proteome</keyword>
<dbReference type="Proteomes" id="UP000059188">
    <property type="component" value="Unassembled WGS sequence"/>
</dbReference>
<evidence type="ECO:0000256" key="1">
    <source>
        <dbReference type="SAM" id="MobiDB-lite"/>
    </source>
</evidence>
<dbReference type="EMBL" id="LN679104">
    <property type="protein sequence ID" value="CEL60756.1"/>
    <property type="molecule type" value="Genomic_DNA"/>
</dbReference>
<evidence type="ECO:0000313" key="3">
    <source>
        <dbReference type="Proteomes" id="UP000059188"/>
    </source>
</evidence>
<dbReference type="InterPro" id="IPR016712">
    <property type="entry name" value="Rbsml_bS1m-like"/>
</dbReference>